<dbReference type="Proteomes" id="UP000030351">
    <property type="component" value="Unassembled WGS sequence"/>
</dbReference>
<feature type="non-terminal residue" evidence="1">
    <location>
        <position position="1"/>
    </location>
</feature>
<accession>A0A0A3ZKN7</accession>
<reference evidence="1 2" key="1">
    <citation type="submission" date="2014-10" db="EMBL/GenBank/DDBJ databases">
        <title>Genome sequence of Erwinia typographi M043b.</title>
        <authorList>
            <person name="Chan K.-G."/>
            <person name="Tan W.-S."/>
        </authorList>
    </citation>
    <scope>NUCLEOTIDE SEQUENCE [LARGE SCALE GENOMIC DNA]</scope>
    <source>
        <strain evidence="1 2">M043b</strain>
    </source>
</reference>
<name>A0A0A3ZKN7_9GAMM</name>
<gene>
    <name evidence="1" type="ORF">NG99_26110</name>
</gene>
<keyword evidence="2" id="KW-1185">Reference proteome</keyword>
<proteinExistence type="predicted"/>
<dbReference type="RefSeq" id="WP_034899530.1">
    <property type="nucleotide sequence ID" value="NZ_JRUQ01000103.1"/>
</dbReference>
<protein>
    <submittedName>
        <fullName evidence="1">Uncharacterized protein</fullName>
    </submittedName>
</protein>
<organism evidence="1 2">
    <name type="scientific">Erwinia typographi</name>
    <dbReference type="NCBI Taxonomy" id="371042"/>
    <lineage>
        <taxon>Bacteria</taxon>
        <taxon>Pseudomonadati</taxon>
        <taxon>Pseudomonadota</taxon>
        <taxon>Gammaproteobacteria</taxon>
        <taxon>Enterobacterales</taxon>
        <taxon>Erwiniaceae</taxon>
        <taxon>Erwinia</taxon>
    </lineage>
</organism>
<evidence type="ECO:0000313" key="1">
    <source>
        <dbReference type="EMBL" id="KGT86318.1"/>
    </source>
</evidence>
<dbReference type="AlphaFoldDB" id="A0A0A3ZKN7"/>
<dbReference type="EMBL" id="JRUQ01000103">
    <property type="protein sequence ID" value="KGT86318.1"/>
    <property type="molecule type" value="Genomic_DNA"/>
</dbReference>
<comment type="caution">
    <text evidence="1">The sequence shown here is derived from an EMBL/GenBank/DDBJ whole genome shotgun (WGS) entry which is preliminary data.</text>
</comment>
<evidence type="ECO:0000313" key="2">
    <source>
        <dbReference type="Proteomes" id="UP000030351"/>
    </source>
</evidence>
<sequence length="182" mass="19738">AADGTTTTDHTVTVAEAGKALSLVVKETLADDADGAAVTVWYTVARSAGGEGCSLVATYNVISGSNSMNIDLDLYTPQFTHETEVYLDFVKEIPVDNVIVKDTEAMKCLKSDLYVIDFFGEKHSVTIGGSFNITTDLVLLDFLKGTVENTCTSEIDTHLIIYAFYSDGELYGHQVYLELKGK</sequence>